<proteinExistence type="inferred from homology"/>
<dbReference type="Gene3D" id="3.20.20.300">
    <property type="entry name" value="Glycoside hydrolase, family 3, N-terminal domain"/>
    <property type="match status" value="1"/>
</dbReference>
<keyword evidence="2 5" id="KW-0378">Hydrolase</keyword>
<sequence length="493" mass="49738">MTSDADLIRLANSVLWPGFLGDTVPAWLHDALADGLAGVVLFAQNLTGDTAALARDIHAAGPLALIGIDEEGGSVTRLETAGGSTLPGALQLGILDDERATEATGAEIGRRCALLDLDVVIGPVADVNTDPRNPVIGVRAFGSDTDLVSRHTAAEVRGIQSTGVAACVKHYPGHGDTHVDSHHGLPQLTIDDAEIDAVHLPPFTAAIDAGVLSVMTAHISAPQWGPQPATLNSGVLGRLREEGFDGVIITDALDMAAIRETVGIGGGAVQALAAGADLLCIGNPTNPGEAMHADQDQLDYRAARDAIVAALRDGTLPPERVREAAGRVRAMAETVRARPAASAAPAADYDAAALAERAIRVRGGAFAPFPDAPALVLDLRGRSSFAVDSGASHVARALAAGGAIVAVDAADRDAVADAAARALADRAVLLVDRLDDAATQRDAAAVIAGAALGSVVVNVGVPVGEPGVAVVDAGAASLLAAEAARARLLAGSA</sequence>
<dbReference type="GO" id="GO:0016787">
    <property type="term" value="F:hydrolase activity"/>
    <property type="evidence" value="ECO:0007669"/>
    <property type="project" value="UniProtKB-KW"/>
</dbReference>
<dbReference type="InterPro" id="IPR050226">
    <property type="entry name" value="NagZ_Beta-hexosaminidase"/>
</dbReference>
<dbReference type="PANTHER" id="PTHR30480">
    <property type="entry name" value="BETA-HEXOSAMINIDASE-RELATED"/>
    <property type="match status" value="1"/>
</dbReference>
<dbReference type="Proteomes" id="UP001366085">
    <property type="component" value="Unassembled WGS sequence"/>
</dbReference>
<evidence type="ECO:0000313" key="5">
    <source>
        <dbReference type="EMBL" id="MEJ1092503.1"/>
    </source>
</evidence>
<organism evidence="5 6">
    <name type="scientific">Microbacterium istanbulense</name>
    <dbReference type="NCBI Taxonomy" id="3122049"/>
    <lineage>
        <taxon>Bacteria</taxon>
        <taxon>Bacillati</taxon>
        <taxon>Actinomycetota</taxon>
        <taxon>Actinomycetes</taxon>
        <taxon>Micrococcales</taxon>
        <taxon>Microbacteriaceae</taxon>
        <taxon>Microbacterium</taxon>
    </lineage>
</organism>
<evidence type="ECO:0000259" key="4">
    <source>
        <dbReference type="Pfam" id="PF00933"/>
    </source>
</evidence>
<dbReference type="InterPro" id="IPR036962">
    <property type="entry name" value="Glyco_hydro_3_N_sf"/>
</dbReference>
<evidence type="ECO:0000256" key="3">
    <source>
        <dbReference type="ARBA" id="ARBA00023295"/>
    </source>
</evidence>
<comment type="similarity">
    <text evidence="1">Belongs to the glycosyl hydrolase 3 family.</text>
</comment>
<reference evidence="5 6" key="1">
    <citation type="submission" date="2024-02" db="EMBL/GenBank/DDBJ databases">
        <authorList>
            <person name="Saticioglu I.B."/>
        </authorList>
    </citation>
    <scope>NUCLEOTIDE SEQUENCE [LARGE SCALE GENOMIC DNA]</scope>
    <source>
        <strain evidence="5 6">Mu-43</strain>
    </source>
</reference>
<dbReference type="RefSeq" id="WP_337321124.1">
    <property type="nucleotide sequence ID" value="NZ_JBBDGN010000013.1"/>
</dbReference>
<evidence type="ECO:0000313" key="6">
    <source>
        <dbReference type="Proteomes" id="UP001366085"/>
    </source>
</evidence>
<dbReference type="PANTHER" id="PTHR30480:SF16">
    <property type="entry name" value="GLYCOSIDE HYDROLASE FAMILY 3 DOMAIN PROTEIN"/>
    <property type="match status" value="1"/>
</dbReference>
<protein>
    <submittedName>
        <fullName evidence="5">Glycoside hydrolase family 3 N-terminal domain-containing protein</fullName>
    </submittedName>
</protein>
<dbReference type="Pfam" id="PF00933">
    <property type="entry name" value="Glyco_hydro_3"/>
    <property type="match status" value="1"/>
</dbReference>
<keyword evidence="3" id="KW-0326">Glycosidase</keyword>
<feature type="domain" description="Glycoside hydrolase family 3 N-terminal" evidence="4">
    <location>
        <begin position="36"/>
        <end position="328"/>
    </location>
</feature>
<dbReference type="InterPro" id="IPR017853">
    <property type="entry name" value="GH"/>
</dbReference>
<name>A0ABU8LMF0_9MICO</name>
<comment type="caution">
    <text evidence="5">The sequence shown here is derived from an EMBL/GenBank/DDBJ whole genome shotgun (WGS) entry which is preliminary data.</text>
</comment>
<evidence type="ECO:0000256" key="1">
    <source>
        <dbReference type="ARBA" id="ARBA00005336"/>
    </source>
</evidence>
<dbReference type="InterPro" id="IPR001764">
    <property type="entry name" value="Glyco_hydro_3_N"/>
</dbReference>
<keyword evidence="6" id="KW-1185">Reference proteome</keyword>
<accession>A0ABU8LMF0</accession>
<dbReference type="EMBL" id="JBBDGN010000013">
    <property type="protein sequence ID" value="MEJ1092503.1"/>
    <property type="molecule type" value="Genomic_DNA"/>
</dbReference>
<gene>
    <name evidence="5" type="ORF">WDU93_12490</name>
</gene>
<dbReference type="SUPFAM" id="SSF51445">
    <property type="entry name" value="(Trans)glycosidases"/>
    <property type="match status" value="1"/>
</dbReference>
<evidence type="ECO:0000256" key="2">
    <source>
        <dbReference type="ARBA" id="ARBA00022801"/>
    </source>
</evidence>